<dbReference type="Pfam" id="PF04321">
    <property type="entry name" value="RmlD_sub_bind"/>
    <property type="match status" value="1"/>
</dbReference>
<dbReference type="GO" id="GO:0019305">
    <property type="term" value="P:dTDP-rhamnose biosynthetic process"/>
    <property type="evidence" value="ECO:0007669"/>
    <property type="project" value="UniProtKB-UniPathway"/>
</dbReference>
<keyword evidence="6" id="KW-0560">Oxidoreductase</keyword>
<proteinExistence type="inferred from homology"/>
<evidence type="ECO:0000256" key="6">
    <source>
        <dbReference type="RuleBase" id="RU364082"/>
    </source>
</evidence>
<feature type="domain" description="RmlD-like substrate binding" evidence="7">
    <location>
        <begin position="1"/>
        <end position="292"/>
    </location>
</feature>
<evidence type="ECO:0000256" key="3">
    <source>
        <dbReference type="ARBA" id="ARBA00012929"/>
    </source>
</evidence>
<dbReference type="InterPro" id="IPR036291">
    <property type="entry name" value="NAD(P)-bd_dom_sf"/>
</dbReference>
<name>A0A158BKG6_9BURK</name>
<dbReference type="EC" id="1.1.1.133" evidence="3 6"/>
<dbReference type="Proteomes" id="UP000054851">
    <property type="component" value="Unassembled WGS sequence"/>
</dbReference>
<dbReference type="EMBL" id="FCOA02000012">
    <property type="protein sequence ID" value="SAK70460.1"/>
    <property type="molecule type" value="Genomic_DNA"/>
</dbReference>
<keyword evidence="9" id="KW-1185">Reference proteome</keyword>
<evidence type="ECO:0000256" key="1">
    <source>
        <dbReference type="ARBA" id="ARBA00004781"/>
    </source>
</evidence>
<dbReference type="InterPro" id="IPR029903">
    <property type="entry name" value="RmlD-like-bd"/>
</dbReference>
<dbReference type="NCBIfam" id="TIGR01214">
    <property type="entry name" value="rmlD"/>
    <property type="match status" value="1"/>
</dbReference>
<keyword evidence="6" id="KW-0521">NADP</keyword>
<dbReference type="SUPFAM" id="SSF51735">
    <property type="entry name" value="NAD(P)-binding Rossmann-fold domains"/>
    <property type="match status" value="1"/>
</dbReference>
<comment type="catalytic activity">
    <reaction evidence="5 6">
        <text>dTDP-beta-L-rhamnose + NADP(+) = dTDP-4-dehydro-beta-L-rhamnose + NADPH + H(+)</text>
        <dbReference type="Rhea" id="RHEA:21796"/>
        <dbReference type="ChEBI" id="CHEBI:15378"/>
        <dbReference type="ChEBI" id="CHEBI:57510"/>
        <dbReference type="ChEBI" id="CHEBI:57783"/>
        <dbReference type="ChEBI" id="CHEBI:58349"/>
        <dbReference type="ChEBI" id="CHEBI:62830"/>
        <dbReference type="EC" id="1.1.1.133"/>
    </reaction>
</comment>
<evidence type="ECO:0000259" key="7">
    <source>
        <dbReference type="Pfam" id="PF04321"/>
    </source>
</evidence>
<dbReference type="InterPro" id="IPR005913">
    <property type="entry name" value="dTDP_dehydrorham_reduct"/>
</dbReference>
<comment type="pathway">
    <text evidence="1 6">Carbohydrate biosynthesis; dTDP-L-rhamnose biosynthesis.</text>
</comment>
<accession>A0A158BKG6</accession>
<evidence type="ECO:0000256" key="4">
    <source>
        <dbReference type="ARBA" id="ARBA00017099"/>
    </source>
</evidence>
<evidence type="ECO:0000256" key="2">
    <source>
        <dbReference type="ARBA" id="ARBA00010944"/>
    </source>
</evidence>
<comment type="cofactor">
    <cofactor evidence="6">
        <name>Mg(2+)</name>
        <dbReference type="ChEBI" id="CHEBI:18420"/>
    </cofactor>
    <text evidence="6">Binds 1 Mg(2+) ion per monomer.</text>
</comment>
<dbReference type="CDD" id="cd05254">
    <property type="entry name" value="dTDP_HR_like_SDR_e"/>
    <property type="match status" value="1"/>
</dbReference>
<dbReference type="UniPathway" id="UPA00124"/>
<organism evidence="8 9">
    <name type="scientific">Caballeronia hypogeia</name>
    <dbReference type="NCBI Taxonomy" id="1777140"/>
    <lineage>
        <taxon>Bacteria</taxon>
        <taxon>Pseudomonadati</taxon>
        <taxon>Pseudomonadota</taxon>
        <taxon>Betaproteobacteria</taxon>
        <taxon>Burkholderiales</taxon>
        <taxon>Burkholderiaceae</taxon>
        <taxon>Caballeronia</taxon>
    </lineage>
</organism>
<dbReference type="RefSeq" id="WP_061168976.1">
    <property type="nucleotide sequence ID" value="NZ_FCOA02000012.1"/>
</dbReference>
<reference evidence="8" key="1">
    <citation type="submission" date="2016-01" db="EMBL/GenBank/DDBJ databases">
        <authorList>
            <person name="Peeters C."/>
        </authorList>
    </citation>
    <scope>NUCLEOTIDE SEQUENCE</scope>
    <source>
        <strain evidence="8">LMG 29322</strain>
    </source>
</reference>
<dbReference type="STRING" id="1777140.AWB79_03808"/>
<dbReference type="GO" id="GO:0005829">
    <property type="term" value="C:cytosol"/>
    <property type="evidence" value="ECO:0007669"/>
    <property type="project" value="TreeGrafter"/>
</dbReference>
<sequence>MTILLTGVNGQVGFELARTLQGLGRVIAVDRNALDLRDLDRVRSFVRETKPSVIVNPAAYTAVDKAEDEREEAHRLNAELPAVFAEECAKLNAWFVHYSTDYVFDGAKSSPYVETDAVAPLNVYGETKLAGERAIAQSGCRHLILRTSWVYDARGANFMRTILRLAEQRPELTIVADQFGAPTWSRTIAELTANMLTQIAAAERNKLGAFDEHSGIYHLTNGGRTSWYEFAREIVRVWGKEHQTRITPIPASAYPVKARRPVNSCLSNEKLAATFGLAAPDWLRALQLCAEQA</sequence>
<dbReference type="PANTHER" id="PTHR10491">
    <property type="entry name" value="DTDP-4-DEHYDRORHAMNOSE REDUCTASE"/>
    <property type="match status" value="1"/>
</dbReference>
<dbReference type="Gene3D" id="3.90.25.10">
    <property type="entry name" value="UDP-galactose 4-epimerase, domain 1"/>
    <property type="match status" value="1"/>
</dbReference>
<comment type="function">
    <text evidence="6">Catalyzes the reduction of dTDP-6-deoxy-L-lyxo-4-hexulose to yield dTDP-L-rhamnose.</text>
</comment>
<protein>
    <recommendedName>
        <fullName evidence="4 6">dTDP-4-dehydrorhamnose reductase</fullName>
        <ecNumber evidence="3 6">1.1.1.133</ecNumber>
    </recommendedName>
</protein>
<gene>
    <name evidence="8" type="ORF">AWB79_03808</name>
</gene>
<comment type="caution">
    <text evidence="8">The sequence shown here is derived from an EMBL/GenBank/DDBJ whole genome shotgun (WGS) entry which is preliminary data.</text>
</comment>
<dbReference type="AlphaFoldDB" id="A0A158BKG6"/>
<dbReference type="GO" id="GO:0008831">
    <property type="term" value="F:dTDP-4-dehydrorhamnose reductase activity"/>
    <property type="evidence" value="ECO:0007669"/>
    <property type="project" value="UniProtKB-EC"/>
</dbReference>
<dbReference type="Gene3D" id="3.40.50.720">
    <property type="entry name" value="NAD(P)-binding Rossmann-like Domain"/>
    <property type="match status" value="1"/>
</dbReference>
<dbReference type="PANTHER" id="PTHR10491:SF4">
    <property type="entry name" value="METHIONINE ADENOSYLTRANSFERASE 2 SUBUNIT BETA"/>
    <property type="match status" value="1"/>
</dbReference>
<evidence type="ECO:0000313" key="8">
    <source>
        <dbReference type="EMBL" id="SAK70460.1"/>
    </source>
</evidence>
<evidence type="ECO:0000313" key="9">
    <source>
        <dbReference type="Proteomes" id="UP000054851"/>
    </source>
</evidence>
<comment type="similarity">
    <text evidence="2 6">Belongs to the dTDP-4-dehydrorhamnose reductase family.</text>
</comment>
<evidence type="ECO:0000256" key="5">
    <source>
        <dbReference type="ARBA" id="ARBA00048200"/>
    </source>
</evidence>